<reference evidence="6 7" key="1">
    <citation type="journal article" date="2016" name="Nat. Commun.">
        <title>Thousands of microbial genomes shed light on interconnected biogeochemical processes in an aquifer system.</title>
        <authorList>
            <person name="Anantharaman K."/>
            <person name="Brown C.T."/>
            <person name="Hug L.A."/>
            <person name="Sharon I."/>
            <person name="Castelle C.J."/>
            <person name="Probst A.J."/>
            <person name="Thomas B.C."/>
            <person name="Singh A."/>
            <person name="Wilkins M.J."/>
            <person name="Karaoz U."/>
            <person name="Brodie E.L."/>
            <person name="Williams K.H."/>
            <person name="Hubbard S.S."/>
            <person name="Banfield J.F."/>
        </authorList>
    </citation>
    <scope>NUCLEOTIDE SEQUENCE [LARGE SCALE GENOMIC DNA]</scope>
</reference>
<dbReference type="Gene3D" id="3.90.190.20">
    <property type="entry name" value="Mur ligase, C-terminal domain"/>
    <property type="match status" value="1"/>
</dbReference>
<dbReference type="SUPFAM" id="SSF53244">
    <property type="entry name" value="MurD-like peptide ligases, peptide-binding domain"/>
    <property type="match status" value="1"/>
</dbReference>
<organism evidence="6 7">
    <name type="scientific">Candidatus Kaiserbacteria bacterium RIFCSPHIGHO2_02_FULL_56_30</name>
    <dbReference type="NCBI Taxonomy" id="1798499"/>
    <lineage>
        <taxon>Bacteria</taxon>
        <taxon>Candidatus Kaiseribacteriota</taxon>
    </lineage>
</organism>
<dbReference type="InterPro" id="IPR004101">
    <property type="entry name" value="Mur_ligase_C"/>
</dbReference>
<dbReference type="PANTHER" id="PTHR43024">
    <property type="entry name" value="UDP-N-ACETYLMURAMOYL-TRIPEPTIDE--D-ALANYL-D-ALANINE LIGASE"/>
    <property type="match status" value="1"/>
</dbReference>
<dbReference type="STRING" id="1798499.A3C95_01970"/>
<name>A0A1F6E482_9BACT</name>
<evidence type="ECO:0008006" key="8">
    <source>
        <dbReference type="Google" id="ProtNLM"/>
    </source>
</evidence>
<comment type="caution">
    <text evidence="6">The sequence shown here is derived from an EMBL/GenBank/DDBJ whole genome shotgun (WGS) entry which is preliminary data.</text>
</comment>
<evidence type="ECO:0000313" key="7">
    <source>
        <dbReference type="Proteomes" id="UP000177107"/>
    </source>
</evidence>
<evidence type="ECO:0000256" key="3">
    <source>
        <dbReference type="ARBA" id="ARBA00022840"/>
    </source>
</evidence>
<accession>A0A1F6E482</accession>
<dbReference type="EMBL" id="MFLM01000008">
    <property type="protein sequence ID" value="OGG68451.1"/>
    <property type="molecule type" value="Genomic_DNA"/>
</dbReference>
<dbReference type="InterPro" id="IPR036615">
    <property type="entry name" value="Mur_ligase_C_dom_sf"/>
</dbReference>
<proteinExistence type="predicted"/>
<keyword evidence="1" id="KW-0436">Ligase</keyword>
<protein>
    <recommendedName>
        <fullName evidence="8">UDP-N-acetylmuramoyl-tripeptide--D-alanyl-D-alanine ligase</fullName>
    </recommendedName>
</protein>
<evidence type="ECO:0000256" key="1">
    <source>
        <dbReference type="ARBA" id="ARBA00022598"/>
    </source>
</evidence>
<sequence>MRYLAREFVARSLAFFARTVIRKYRPKVVMVTGSVGKTSTKDALAAALASRFYLRASEKSYNSEFGVPFTIFGVKNPWWSFARWLIVFKEALALIFLPNHYPKLLILEVGADRPGDLSRILKIVTPDALVVTRLPDIPVHVEAYASPEAVREEEFAPAYWLLPGSPLIVNAGDQHALQMAKRLSAMLITYGEGEADVAVGDIGFYLEGGAVAGMEAKVTTAKGEGRLVVKGSVGPQQVLPAAAALTTALALGIDVKEALESLLKYVPPPGRGRLFAGINESVLIDDSYNSSPAAVEEVLKTLRDFPGAGRRVAILGDMLELGRYSVVEHTRIGELAREAADLVISVGIRARAVHGACAYNDSHAAVLELPSLIESGDVILIKGSQSVRMERIVEALLADPADRARLVRQEREWKF</sequence>
<dbReference type="Pfam" id="PF08245">
    <property type="entry name" value="Mur_ligase_M"/>
    <property type="match status" value="1"/>
</dbReference>
<dbReference type="Gene3D" id="3.40.1190.10">
    <property type="entry name" value="Mur-like, catalytic domain"/>
    <property type="match status" value="1"/>
</dbReference>
<dbReference type="InterPro" id="IPR036565">
    <property type="entry name" value="Mur-like_cat_sf"/>
</dbReference>
<dbReference type="Proteomes" id="UP000177107">
    <property type="component" value="Unassembled WGS sequence"/>
</dbReference>
<dbReference type="InterPro" id="IPR051046">
    <property type="entry name" value="MurCDEF_CellWall_CoF430Synth"/>
</dbReference>
<dbReference type="PANTHER" id="PTHR43024:SF1">
    <property type="entry name" value="UDP-N-ACETYLMURAMOYL-TRIPEPTIDE--D-ALANYL-D-ALANINE LIGASE"/>
    <property type="match status" value="1"/>
</dbReference>
<evidence type="ECO:0000259" key="5">
    <source>
        <dbReference type="Pfam" id="PF08245"/>
    </source>
</evidence>
<dbReference type="InterPro" id="IPR013221">
    <property type="entry name" value="Mur_ligase_cen"/>
</dbReference>
<dbReference type="SUPFAM" id="SSF53623">
    <property type="entry name" value="MurD-like peptide ligases, catalytic domain"/>
    <property type="match status" value="1"/>
</dbReference>
<evidence type="ECO:0000259" key="4">
    <source>
        <dbReference type="Pfam" id="PF02875"/>
    </source>
</evidence>
<evidence type="ECO:0000313" key="6">
    <source>
        <dbReference type="EMBL" id="OGG68451.1"/>
    </source>
</evidence>
<dbReference type="AlphaFoldDB" id="A0A1F6E482"/>
<keyword evidence="3" id="KW-0067">ATP-binding</keyword>
<gene>
    <name evidence="6" type="ORF">A3C95_01970</name>
</gene>
<evidence type="ECO:0000256" key="2">
    <source>
        <dbReference type="ARBA" id="ARBA00022741"/>
    </source>
</evidence>
<dbReference type="GO" id="GO:0016881">
    <property type="term" value="F:acid-amino acid ligase activity"/>
    <property type="evidence" value="ECO:0007669"/>
    <property type="project" value="InterPro"/>
</dbReference>
<dbReference type="Pfam" id="PF02875">
    <property type="entry name" value="Mur_ligase_C"/>
    <property type="match status" value="1"/>
</dbReference>
<keyword evidence="2" id="KW-0547">Nucleotide-binding</keyword>
<dbReference type="GO" id="GO:0005524">
    <property type="term" value="F:ATP binding"/>
    <property type="evidence" value="ECO:0007669"/>
    <property type="project" value="UniProtKB-KW"/>
</dbReference>
<feature type="domain" description="Mur ligase C-terminal" evidence="4">
    <location>
        <begin position="271"/>
        <end position="384"/>
    </location>
</feature>
<feature type="domain" description="Mur ligase central" evidence="5">
    <location>
        <begin position="101"/>
        <end position="211"/>
    </location>
</feature>